<reference evidence="2 3" key="1">
    <citation type="submission" date="2017-09" db="EMBL/GenBank/DDBJ databases">
        <title>Complete genome sequence of Verrucomicrobial strain HZ-65, isolated from freshwater.</title>
        <authorList>
            <person name="Choi A."/>
        </authorList>
    </citation>
    <scope>NUCLEOTIDE SEQUENCE [LARGE SCALE GENOMIC DNA]</scope>
    <source>
        <strain evidence="2 3">HZ-65</strain>
    </source>
</reference>
<dbReference type="EMBL" id="CP023344">
    <property type="protein sequence ID" value="ATC62973.1"/>
    <property type="molecule type" value="Genomic_DNA"/>
</dbReference>
<accession>A0A290Q3G8</accession>
<gene>
    <name evidence="2" type="ORF">CMV30_02775</name>
</gene>
<keyword evidence="3" id="KW-1185">Reference proteome</keyword>
<organism evidence="2 3">
    <name type="scientific">Nibricoccus aquaticus</name>
    <dbReference type="NCBI Taxonomy" id="2576891"/>
    <lineage>
        <taxon>Bacteria</taxon>
        <taxon>Pseudomonadati</taxon>
        <taxon>Verrucomicrobiota</taxon>
        <taxon>Opitutia</taxon>
        <taxon>Opitutales</taxon>
        <taxon>Opitutaceae</taxon>
        <taxon>Nibricoccus</taxon>
    </lineage>
</organism>
<dbReference type="AlphaFoldDB" id="A0A290Q3G8"/>
<evidence type="ECO:0000259" key="1">
    <source>
        <dbReference type="Pfam" id="PF19783"/>
    </source>
</evidence>
<dbReference type="InterPro" id="IPR046235">
    <property type="entry name" value="DUF6268"/>
</dbReference>
<evidence type="ECO:0000313" key="2">
    <source>
        <dbReference type="EMBL" id="ATC62973.1"/>
    </source>
</evidence>
<dbReference type="SUPFAM" id="SSF56935">
    <property type="entry name" value="Porins"/>
    <property type="match status" value="1"/>
</dbReference>
<dbReference type="KEGG" id="vbh:CMV30_02775"/>
<feature type="domain" description="DUF6268" evidence="1">
    <location>
        <begin position="141"/>
        <end position="322"/>
    </location>
</feature>
<dbReference type="Proteomes" id="UP000217265">
    <property type="component" value="Chromosome"/>
</dbReference>
<sequence>MMWSCLTYDASDGKGGGADENFAGTLAEAGGARTGMRAMSSTFSGLRVSLIALPMISLGLATGGAQPASTTFRPALAEAYAFEYSWSGAADVERGQTVGEVSVHHTEGSFSGRLPLGEGTALSYGAAFSINQLEADGLLPLPDRLGELTVNLGVTHRFSQQWSGSAFVRPGFYSDLKDFSSDTFNVPLIAMANFVQSRDLVWIFGVGVNGFSDRVVMPIAGVRWKFAPEWTLNVGFPRLGVLWEADKRLSVFAGASVQGGSYRITENLGVPAAGVSRLANTYVSYREIRLGAGAKWAVTEKVSVSVEAGVMTDRRFEYFDRNYTLNGEAAPYAAISLDGRF</sequence>
<protein>
    <recommendedName>
        <fullName evidence="1">DUF6268 domain-containing protein</fullName>
    </recommendedName>
</protein>
<name>A0A290Q3G8_9BACT</name>
<evidence type="ECO:0000313" key="3">
    <source>
        <dbReference type="Proteomes" id="UP000217265"/>
    </source>
</evidence>
<dbReference type="Pfam" id="PF19783">
    <property type="entry name" value="DUF6268"/>
    <property type="match status" value="1"/>
</dbReference>
<proteinExistence type="predicted"/>